<dbReference type="EMBL" id="VFSU01000011">
    <property type="protein sequence ID" value="TPE63662.1"/>
    <property type="molecule type" value="Genomic_DNA"/>
</dbReference>
<evidence type="ECO:0000313" key="1">
    <source>
        <dbReference type="EMBL" id="TPE63662.1"/>
    </source>
</evidence>
<dbReference type="Proteomes" id="UP000319897">
    <property type="component" value="Unassembled WGS sequence"/>
</dbReference>
<dbReference type="RefSeq" id="WP_140926652.1">
    <property type="nucleotide sequence ID" value="NZ_VFSU01000011.1"/>
</dbReference>
<organism evidence="1 2">
    <name type="scientific">Sandaracinobacter neustonicus</name>
    <dbReference type="NCBI Taxonomy" id="1715348"/>
    <lineage>
        <taxon>Bacteria</taxon>
        <taxon>Pseudomonadati</taxon>
        <taxon>Pseudomonadota</taxon>
        <taxon>Alphaproteobacteria</taxon>
        <taxon>Sphingomonadales</taxon>
        <taxon>Sphingosinicellaceae</taxon>
        <taxon>Sandaracinobacter</taxon>
    </lineage>
</organism>
<reference evidence="1 2" key="1">
    <citation type="submission" date="2019-06" db="EMBL/GenBank/DDBJ databases">
        <authorList>
            <person name="Lee I."/>
            <person name="Jang G.I."/>
            <person name="Hwang C.Y."/>
        </authorList>
    </citation>
    <scope>NUCLEOTIDE SEQUENCE [LARGE SCALE GENOMIC DNA]</scope>
    <source>
        <strain evidence="1 2">PAMC 28131</strain>
    </source>
</reference>
<dbReference type="Gene3D" id="1.10.357.10">
    <property type="entry name" value="Tetracycline Repressor, domain 2"/>
    <property type="match status" value="1"/>
</dbReference>
<comment type="caution">
    <text evidence="1">The sequence shown here is derived from an EMBL/GenBank/DDBJ whole genome shotgun (WGS) entry which is preliminary data.</text>
</comment>
<evidence type="ECO:0000313" key="2">
    <source>
        <dbReference type="Proteomes" id="UP000319897"/>
    </source>
</evidence>
<keyword evidence="2" id="KW-1185">Reference proteome</keyword>
<sequence>MSEAKMPLLDAWLAVIGEAGWRKASAEDVVARAGLAVDKARRVGGDRIDALAAFQDRIAAEAAAGAAEAVGSVRDRLFDGLMRGFDAMQAHRPAVLAIWKSRDPGVALLLGSRAGLHVRRLAQAAGIDVEGVRGRLRVAALGALCLQAARGWLADDSADMSATMAELDRLLERAEKAELEGVSPDLIGLPGLTSLLNRLPFARLTDRLRGSGDPVPPPSPDLPAE</sequence>
<dbReference type="OrthoDB" id="7828598at2"/>
<name>A0A501XSD0_9SPHN</name>
<protein>
    <submittedName>
        <fullName evidence="1">TetR family transcriptional regulator</fullName>
    </submittedName>
</protein>
<proteinExistence type="predicted"/>
<dbReference type="AlphaFoldDB" id="A0A501XSD0"/>
<gene>
    <name evidence="1" type="ORF">FJQ54_02030</name>
</gene>
<accession>A0A501XSD0</accession>